<dbReference type="PANTHER" id="PTHR20842:SF0">
    <property type="entry name" value="ALPHA-ASPARTYL DIPEPTIDASE"/>
    <property type="match status" value="1"/>
</dbReference>
<dbReference type="SUPFAM" id="SSF52317">
    <property type="entry name" value="Class I glutamine amidotransferase-like"/>
    <property type="match status" value="1"/>
</dbReference>
<keyword evidence="4" id="KW-0720">Serine protease</keyword>
<dbReference type="CDD" id="cd03146">
    <property type="entry name" value="GAT1_Peptidase_E"/>
    <property type="match status" value="1"/>
</dbReference>
<evidence type="ECO:0000256" key="2">
    <source>
        <dbReference type="ARBA" id="ARBA00022670"/>
    </source>
</evidence>
<dbReference type="Pfam" id="PF03575">
    <property type="entry name" value="Peptidase_S51"/>
    <property type="match status" value="1"/>
</dbReference>
<dbReference type="OrthoDB" id="9778515at2"/>
<dbReference type="RefSeq" id="WP_112747934.1">
    <property type="nucleotide sequence ID" value="NZ_QMFY01000008.1"/>
</dbReference>
<dbReference type="Gene3D" id="3.40.50.880">
    <property type="match status" value="1"/>
</dbReference>
<keyword evidence="2" id="KW-0645">Protease</keyword>
<reference evidence="5 6" key="1">
    <citation type="submission" date="2018-06" db="EMBL/GenBank/DDBJ databases">
        <title>Chryseolinea flavus sp. nov., a member of the phylum Bacteroidetes isolated from soil.</title>
        <authorList>
            <person name="Li Y."/>
            <person name="Wang J."/>
        </authorList>
    </citation>
    <scope>NUCLEOTIDE SEQUENCE [LARGE SCALE GENOMIC DNA]</scope>
    <source>
        <strain evidence="5 6">SDU1-6</strain>
    </source>
</reference>
<protein>
    <submittedName>
        <fullName evidence="5">Peptidase E</fullName>
    </submittedName>
</protein>
<accession>A0A364Y2U2</accession>
<comment type="similarity">
    <text evidence="1">Belongs to the peptidase S51 family.</text>
</comment>
<evidence type="ECO:0000256" key="3">
    <source>
        <dbReference type="ARBA" id="ARBA00022801"/>
    </source>
</evidence>
<gene>
    <name evidence="5" type="ORF">DQQ10_16230</name>
</gene>
<sequence>MSNTKRTIFACGAGLLAPFLQHMASLTGKKRPRICLLPTAVADSPAFIETWLTRCGGLDIEPHVQKVFISSYDQKISFEESLLSMDGIVVSGGNTLNMMAIWKAQGIDKILRKAWDQGIVLAGGSAGSLCWFEHGTTDSRPIEITTVDCLGFLEASHCPHYDSEPTRRPLYHNYIRSGTFKPGYACDDYAGIVFEGNTVRQVVSLKEECNAYYVYAENGEVKERILEKVVLK</sequence>
<evidence type="ECO:0000313" key="6">
    <source>
        <dbReference type="Proteomes" id="UP000251889"/>
    </source>
</evidence>
<dbReference type="EMBL" id="QMFY01000008">
    <property type="protein sequence ID" value="RAW00096.1"/>
    <property type="molecule type" value="Genomic_DNA"/>
</dbReference>
<comment type="caution">
    <text evidence="5">The sequence shown here is derived from an EMBL/GenBank/DDBJ whole genome shotgun (WGS) entry which is preliminary data.</text>
</comment>
<proteinExistence type="inferred from homology"/>
<dbReference type="InterPro" id="IPR029062">
    <property type="entry name" value="Class_I_gatase-like"/>
</dbReference>
<evidence type="ECO:0000256" key="4">
    <source>
        <dbReference type="ARBA" id="ARBA00022825"/>
    </source>
</evidence>
<dbReference type="InterPro" id="IPR005320">
    <property type="entry name" value="Peptidase_S51"/>
</dbReference>
<organism evidence="5 6">
    <name type="scientific">Pseudochryseolinea flava</name>
    <dbReference type="NCBI Taxonomy" id="2059302"/>
    <lineage>
        <taxon>Bacteria</taxon>
        <taxon>Pseudomonadati</taxon>
        <taxon>Bacteroidota</taxon>
        <taxon>Cytophagia</taxon>
        <taxon>Cytophagales</taxon>
        <taxon>Fulvivirgaceae</taxon>
        <taxon>Pseudochryseolinea</taxon>
    </lineage>
</organism>
<dbReference type="GO" id="GO:0008236">
    <property type="term" value="F:serine-type peptidase activity"/>
    <property type="evidence" value="ECO:0007669"/>
    <property type="project" value="UniProtKB-KW"/>
</dbReference>
<dbReference type="PANTHER" id="PTHR20842">
    <property type="entry name" value="PROTEASE S51 ALPHA-ASPARTYL DIPEPTIDASE"/>
    <property type="match status" value="1"/>
</dbReference>
<dbReference type="GO" id="GO:0006508">
    <property type="term" value="P:proteolysis"/>
    <property type="evidence" value="ECO:0007669"/>
    <property type="project" value="UniProtKB-KW"/>
</dbReference>
<name>A0A364Y2U2_9BACT</name>
<keyword evidence="6" id="KW-1185">Reference proteome</keyword>
<keyword evidence="3" id="KW-0378">Hydrolase</keyword>
<evidence type="ECO:0000313" key="5">
    <source>
        <dbReference type="EMBL" id="RAW00096.1"/>
    </source>
</evidence>
<evidence type="ECO:0000256" key="1">
    <source>
        <dbReference type="ARBA" id="ARBA00006534"/>
    </source>
</evidence>
<dbReference type="Proteomes" id="UP000251889">
    <property type="component" value="Unassembled WGS sequence"/>
</dbReference>
<dbReference type="AlphaFoldDB" id="A0A364Y2U2"/>